<organism evidence="3">
    <name type="scientific">Trepomonas sp. PC1</name>
    <dbReference type="NCBI Taxonomy" id="1076344"/>
    <lineage>
        <taxon>Eukaryota</taxon>
        <taxon>Metamonada</taxon>
        <taxon>Diplomonadida</taxon>
        <taxon>Hexamitidae</taxon>
        <taxon>Hexamitinae</taxon>
        <taxon>Trepomonas</taxon>
    </lineage>
</organism>
<dbReference type="AlphaFoldDB" id="A0A146JYQ4"/>
<feature type="region of interest" description="Disordered" evidence="2">
    <location>
        <begin position="239"/>
        <end position="286"/>
    </location>
</feature>
<evidence type="ECO:0000256" key="2">
    <source>
        <dbReference type="SAM" id="MobiDB-lite"/>
    </source>
</evidence>
<gene>
    <name evidence="3" type="ORF">TPC1_30673</name>
</gene>
<keyword evidence="1" id="KW-0175">Coiled coil</keyword>
<feature type="non-terminal residue" evidence="3">
    <location>
        <position position="1"/>
    </location>
</feature>
<reference evidence="3" key="1">
    <citation type="submission" date="2015-07" db="EMBL/GenBank/DDBJ databases">
        <title>Adaptation to a free-living lifestyle via gene acquisitions in the diplomonad Trepomonas sp. PC1.</title>
        <authorList>
            <person name="Xu F."/>
            <person name="Jerlstrom-Hultqvist J."/>
            <person name="Kolisko M."/>
            <person name="Simpson A.G.B."/>
            <person name="Roger A.J."/>
            <person name="Svard S.G."/>
            <person name="Andersson J.O."/>
        </authorList>
    </citation>
    <scope>NUCLEOTIDE SEQUENCE</scope>
    <source>
        <strain evidence="3">PC1</strain>
    </source>
</reference>
<dbReference type="EMBL" id="GDID01006774">
    <property type="protein sequence ID" value="JAP89832.1"/>
    <property type="molecule type" value="Transcribed_RNA"/>
</dbReference>
<feature type="coiled-coil region" evidence="1">
    <location>
        <begin position="453"/>
        <end position="488"/>
    </location>
</feature>
<protein>
    <submittedName>
        <fullName evidence="3">Uncharacterized protein</fullName>
    </submittedName>
</protein>
<name>A0A146JYQ4_9EUKA</name>
<evidence type="ECO:0000256" key="1">
    <source>
        <dbReference type="SAM" id="Coils"/>
    </source>
</evidence>
<accession>A0A146JYQ4</accession>
<sequence length="513" mass="59969">MQQHIYSIDDLINEDPMLFQSPKQIKLPTLENDPNIQQELFDSNPYLQTNKQLDIPDFDFEQYDDQLSESISAISKQIKVQMPKPQSTTFYQNATETEPQLENFKPAVLQRQNELKAEFYHQTKLEPKKNIVAQQKAQTQTKQTLENILNESISKIQSTFVEEDNFVFAPLKTNEKDSQKLKSANYIQNPKPHSTKNCLDQKQAILKGSRVKQAVLTQQKLKQSQNSFSTTFQTPTKLQNHFGNLKKPNSQKDKPWKVAGSRPGSASFQNRNVPLNPPMRAGSARSTPVLKNTFQKALTPLQKTPQLAKNGQSQTIEKGMRNNVLKKQFEIRTPKQMEVYYRQHTQKLQQIQRCQELKQSKQKEIFNEEDQCSFTPKINPYPKYLESYRVNNLSGYCQAKIKQDFSKKESQASVLRQINNSIPVKIEMQNEIQIQPYYSKPKIVPKNDFNTYFERQKELIRQKEIAVKEAKKQRELQLQQEYMKFQKEKQQKIKPAKQETPTVKEVRFTGRLW</sequence>
<proteinExistence type="predicted"/>
<evidence type="ECO:0000313" key="3">
    <source>
        <dbReference type="EMBL" id="JAP89832.1"/>
    </source>
</evidence>
<feature type="compositionally biased region" description="Polar residues" evidence="2">
    <location>
        <begin position="264"/>
        <end position="273"/>
    </location>
</feature>